<dbReference type="EMBL" id="QEKQ01000005">
    <property type="protein sequence ID" value="PVY76275.1"/>
    <property type="molecule type" value="Genomic_DNA"/>
</dbReference>
<evidence type="ECO:0008006" key="4">
    <source>
        <dbReference type="Google" id="ProtNLM"/>
    </source>
</evidence>
<dbReference type="Gene3D" id="1.25.40.10">
    <property type="entry name" value="Tetratricopeptide repeat domain"/>
    <property type="match status" value="1"/>
</dbReference>
<feature type="transmembrane region" description="Helical" evidence="1">
    <location>
        <begin position="163"/>
        <end position="186"/>
    </location>
</feature>
<dbReference type="SUPFAM" id="SSF48452">
    <property type="entry name" value="TPR-like"/>
    <property type="match status" value="1"/>
</dbReference>
<dbReference type="AlphaFoldDB" id="A0A2U1CW92"/>
<evidence type="ECO:0000313" key="3">
    <source>
        <dbReference type="Proteomes" id="UP000245887"/>
    </source>
</evidence>
<dbReference type="RefSeq" id="WP_165819258.1">
    <property type="nucleotide sequence ID" value="NZ_QEKQ01000005.1"/>
</dbReference>
<evidence type="ECO:0000256" key="1">
    <source>
        <dbReference type="SAM" id="Phobius"/>
    </source>
</evidence>
<keyword evidence="1" id="KW-1133">Transmembrane helix</keyword>
<feature type="transmembrane region" description="Helical" evidence="1">
    <location>
        <begin position="207"/>
        <end position="227"/>
    </location>
</feature>
<dbReference type="Proteomes" id="UP000245887">
    <property type="component" value="Unassembled WGS sequence"/>
</dbReference>
<proteinExistence type="predicted"/>
<sequence length="484" mass="54130">MKQDCHYHPDTTARWQCLNCQLSYCSSCMPDARPRQRQGLCPHCGERLQYLGASEQIVPFWNRIPQFFRYPFHAAPLLVIAICTFVPAILTTPLVALIVSLFLFLALFKYAYTALSETAEGRLEPPPLATAFTGEGFALAFQQLAVFFLMGGLVWAAGFVGGAFLSIVMIAFLVLALPASVMILAMEQSVLPAVNPINLGSLMARIGWPYFVLYAHLILLSMASGAAQQFAFQHMGMAVAALTAGFISSTFLLIFFHMMGYLLYQYQDALGYSAEGDEIDLPEPDRRLRFDADLDMHLKDGEYDRALSLIQSALKQAPQNPQRVEQLYRLLTAMDNEGELYRNHPRILQWLADRRDAAGVKAMLERLSAAEPGFRPDDPSLEVDCARALYHGDEFAAVIRLLQDCHKRYPDSDQLAPACLLLAQSLAHGFDRWEKATAFLNYIKKRCKEHPLQADIDTYLAQAKRHEPLQGTPPQPFQNTASPG</sequence>
<feature type="transmembrane region" description="Helical" evidence="1">
    <location>
        <begin position="136"/>
        <end position="157"/>
    </location>
</feature>
<name>A0A2U1CW92_9GAMM</name>
<keyword evidence="1" id="KW-0812">Transmembrane</keyword>
<accession>A0A2U1CW92</accession>
<feature type="transmembrane region" description="Helical" evidence="1">
    <location>
        <begin position="70"/>
        <end position="90"/>
    </location>
</feature>
<evidence type="ECO:0000313" key="2">
    <source>
        <dbReference type="EMBL" id="PVY76275.1"/>
    </source>
</evidence>
<protein>
    <recommendedName>
        <fullName evidence="4">Tetratricopeptide repeat protein</fullName>
    </recommendedName>
</protein>
<comment type="caution">
    <text evidence="2">The sequence shown here is derived from an EMBL/GenBank/DDBJ whole genome shotgun (WGS) entry which is preliminary data.</text>
</comment>
<organism evidence="2 3">
    <name type="scientific">Tamilnaduibacter salinus</name>
    <dbReference type="NCBI Taxonomy" id="1484056"/>
    <lineage>
        <taxon>Bacteria</taxon>
        <taxon>Pseudomonadati</taxon>
        <taxon>Pseudomonadota</taxon>
        <taxon>Gammaproteobacteria</taxon>
        <taxon>Pseudomonadales</taxon>
        <taxon>Marinobacteraceae</taxon>
        <taxon>Tamilnaduibacter</taxon>
    </lineage>
</organism>
<reference evidence="2 3" key="1">
    <citation type="submission" date="2018-04" db="EMBL/GenBank/DDBJ databases">
        <title>Genomic Encyclopedia of Type Strains, Phase IV (KMG-IV): sequencing the most valuable type-strain genomes for metagenomic binning, comparative biology and taxonomic classification.</title>
        <authorList>
            <person name="Goeker M."/>
        </authorList>
    </citation>
    <scope>NUCLEOTIDE SEQUENCE [LARGE SCALE GENOMIC DNA]</scope>
    <source>
        <strain evidence="2 3">DSM 28688</strain>
    </source>
</reference>
<dbReference type="InterPro" id="IPR011990">
    <property type="entry name" value="TPR-like_helical_dom_sf"/>
</dbReference>
<feature type="transmembrane region" description="Helical" evidence="1">
    <location>
        <begin position="239"/>
        <end position="264"/>
    </location>
</feature>
<gene>
    <name evidence="2" type="ORF">C8D92_10528</name>
</gene>
<keyword evidence="1" id="KW-0472">Membrane</keyword>